<dbReference type="InterPro" id="IPR036640">
    <property type="entry name" value="ABC1_TM_sf"/>
</dbReference>
<evidence type="ECO:0000256" key="1">
    <source>
        <dbReference type="ARBA" id="ARBA00004651"/>
    </source>
</evidence>
<dbReference type="RefSeq" id="WP_198127225.1">
    <property type="nucleotide sequence ID" value="NZ_JAECZC010000062.1"/>
</dbReference>
<feature type="transmembrane region" description="Helical" evidence="9">
    <location>
        <begin position="165"/>
        <end position="187"/>
    </location>
</feature>
<feature type="transmembrane region" description="Helical" evidence="9">
    <location>
        <begin position="32"/>
        <end position="50"/>
    </location>
</feature>
<feature type="domain" description="ABC transmembrane type-1" evidence="11">
    <location>
        <begin position="35"/>
        <end position="335"/>
    </location>
</feature>
<protein>
    <submittedName>
        <fullName evidence="12">ABC transporter ATP-binding protein</fullName>
    </submittedName>
</protein>
<dbReference type="InterPro" id="IPR011527">
    <property type="entry name" value="ABC1_TM_dom"/>
</dbReference>
<dbReference type="PROSITE" id="PS50893">
    <property type="entry name" value="ABC_TRANSPORTER_2"/>
    <property type="match status" value="1"/>
</dbReference>
<evidence type="ECO:0000256" key="4">
    <source>
        <dbReference type="ARBA" id="ARBA00022741"/>
    </source>
</evidence>
<evidence type="ECO:0000256" key="8">
    <source>
        <dbReference type="SAM" id="MobiDB-lite"/>
    </source>
</evidence>
<accession>A0A8J7HXF3</accession>
<feature type="transmembrane region" description="Helical" evidence="9">
    <location>
        <begin position="92"/>
        <end position="117"/>
    </location>
</feature>
<dbReference type="PROSITE" id="PS00211">
    <property type="entry name" value="ABC_TRANSPORTER_1"/>
    <property type="match status" value="1"/>
</dbReference>
<dbReference type="GO" id="GO:0016887">
    <property type="term" value="F:ATP hydrolysis activity"/>
    <property type="evidence" value="ECO:0007669"/>
    <property type="project" value="InterPro"/>
</dbReference>
<keyword evidence="2" id="KW-0813">Transport</keyword>
<evidence type="ECO:0000259" key="11">
    <source>
        <dbReference type="PROSITE" id="PS50929"/>
    </source>
</evidence>
<keyword evidence="6 9" id="KW-1133">Transmembrane helix</keyword>
<keyword evidence="13" id="KW-1185">Reference proteome</keyword>
<dbReference type="CDD" id="cd18564">
    <property type="entry name" value="ABC_6TM_exporter_like"/>
    <property type="match status" value="1"/>
</dbReference>
<dbReference type="GO" id="GO:0140359">
    <property type="term" value="F:ABC-type transporter activity"/>
    <property type="evidence" value="ECO:0007669"/>
    <property type="project" value="InterPro"/>
</dbReference>
<dbReference type="InterPro" id="IPR017871">
    <property type="entry name" value="ABC_transporter-like_CS"/>
</dbReference>
<dbReference type="Proteomes" id="UP000632766">
    <property type="component" value="Unassembled WGS sequence"/>
</dbReference>
<keyword evidence="7 9" id="KW-0472">Membrane</keyword>
<dbReference type="InterPro" id="IPR003439">
    <property type="entry name" value="ABC_transporter-like_ATP-bd"/>
</dbReference>
<dbReference type="Gene3D" id="1.20.1560.10">
    <property type="entry name" value="ABC transporter type 1, transmembrane domain"/>
    <property type="match status" value="1"/>
</dbReference>
<evidence type="ECO:0000259" key="10">
    <source>
        <dbReference type="PROSITE" id="PS50893"/>
    </source>
</evidence>
<dbReference type="FunFam" id="3.40.50.300:FF:000287">
    <property type="entry name" value="Multidrug ABC transporter ATP-binding protein"/>
    <property type="match status" value="1"/>
</dbReference>
<feature type="compositionally biased region" description="Basic and acidic residues" evidence="8">
    <location>
        <begin position="624"/>
        <end position="634"/>
    </location>
</feature>
<sequence length="634" mass="70323">MRRSDSKSIRAALPGLGRILKHFAPQLRKQKWLLILSFGSLLAEIVLHLLEPWPLKFIFDYILLPNASHKSHHLPIAAALSQLSPSVLLTSLVASIVAIALLGAAAAYFSIVGMALAATNMLTEIRTDLYSHLQRLSLAFHNQAKTGDLITRVTSDIERLREVSVMAVLPLLANSLTLVGMILVMFWMNWELALIAIAIFPWFLFSTVRLTHKIRRVVKMQRQGEGAMAATAAESISAIKVVKALSLHEMLERVFFHYNRKSLRASNKAQQLSAALERMVELLVGVATALVLWRGVYLVLAKIVTPGDLLVFVNYLRIAFKPMRQLAKYTGQIAKATASGERVLDILNTVPDIQDSKGALEAPPFLGAIRFENVSFAYNPEQLILKNISFEVQPGQQVALVGPSGGGKSTLVSLLLRLYDPITGRILIDGHDLREYKLQSLRRQISIVLQDSILFSGTVQDNISYGRLGARFKEIEWAARLANAHDFIMALPQGYATILGERGANLSGGQRQRIAIARAAIRHAPIVILDEPTTGLDNENERAVSEALQRLTYKRTTFLISHNLKTTQSADLILYIENGQIIEQGTHTELMRLNGRYAAMYAIQDKSDLSGKAEGRRLSWQKGSDSEPLHSHCE</sequence>
<evidence type="ECO:0000313" key="13">
    <source>
        <dbReference type="Proteomes" id="UP000632766"/>
    </source>
</evidence>
<keyword evidence="5 12" id="KW-0067">ATP-binding</keyword>
<evidence type="ECO:0000313" key="12">
    <source>
        <dbReference type="EMBL" id="MBH8565428.1"/>
    </source>
</evidence>
<dbReference type="PANTHER" id="PTHR24221">
    <property type="entry name" value="ATP-BINDING CASSETTE SUB-FAMILY B"/>
    <property type="match status" value="1"/>
</dbReference>
<evidence type="ECO:0000256" key="9">
    <source>
        <dbReference type="SAM" id="Phobius"/>
    </source>
</evidence>
<dbReference type="InterPro" id="IPR039421">
    <property type="entry name" value="Type_1_exporter"/>
</dbReference>
<feature type="domain" description="ABC transporter" evidence="10">
    <location>
        <begin position="369"/>
        <end position="603"/>
    </location>
</feature>
<gene>
    <name evidence="12" type="ORF">I8748_25180</name>
</gene>
<dbReference type="PANTHER" id="PTHR24221:SF468">
    <property type="entry name" value="ABC TRANSPORTER"/>
    <property type="match status" value="1"/>
</dbReference>
<reference evidence="12 13" key="1">
    <citation type="journal article" date="2021" name="Int. J. Syst. Evol. Microbiol.">
        <title>Amazonocrinis nigriterrae gen. nov., sp. nov., Atlanticothrix silvestris gen. nov., sp. nov. and Dendronalium phyllosphericum gen. nov., sp. nov., nostocacean cyanobacteria from Brazilian environments.</title>
        <authorList>
            <person name="Alvarenga D.O."/>
            <person name="Andreote A.P.D."/>
            <person name="Branco L.H.Z."/>
            <person name="Delbaje E."/>
            <person name="Cruz R.B."/>
            <person name="Varani A.M."/>
            <person name="Fiore M.F."/>
        </authorList>
    </citation>
    <scope>NUCLEOTIDE SEQUENCE [LARGE SCALE GENOMIC DNA]</scope>
    <source>
        <strain evidence="12 13">CENA67</strain>
    </source>
</reference>
<evidence type="ECO:0000256" key="5">
    <source>
        <dbReference type="ARBA" id="ARBA00022840"/>
    </source>
</evidence>
<dbReference type="InterPro" id="IPR003593">
    <property type="entry name" value="AAA+_ATPase"/>
</dbReference>
<dbReference type="SUPFAM" id="SSF90123">
    <property type="entry name" value="ABC transporter transmembrane region"/>
    <property type="match status" value="1"/>
</dbReference>
<evidence type="ECO:0000256" key="3">
    <source>
        <dbReference type="ARBA" id="ARBA00022692"/>
    </source>
</evidence>
<dbReference type="GO" id="GO:0005524">
    <property type="term" value="F:ATP binding"/>
    <property type="evidence" value="ECO:0007669"/>
    <property type="project" value="UniProtKB-KW"/>
</dbReference>
<feature type="transmembrane region" description="Helical" evidence="9">
    <location>
        <begin position="279"/>
        <end position="297"/>
    </location>
</feature>
<comment type="caution">
    <text evidence="12">The sequence shown here is derived from an EMBL/GenBank/DDBJ whole genome shotgun (WGS) entry which is preliminary data.</text>
</comment>
<dbReference type="SUPFAM" id="SSF52540">
    <property type="entry name" value="P-loop containing nucleoside triphosphate hydrolases"/>
    <property type="match status" value="1"/>
</dbReference>
<dbReference type="PROSITE" id="PS50929">
    <property type="entry name" value="ABC_TM1F"/>
    <property type="match status" value="1"/>
</dbReference>
<dbReference type="InterPro" id="IPR027417">
    <property type="entry name" value="P-loop_NTPase"/>
</dbReference>
<comment type="subcellular location">
    <subcellularLocation>
        <location evidence="1">Cell membrane</location>
        <topology evidence="1">Multi-pass membrane protein</topology>
    </subcellularLocation>
</comment>
<dbReference type="Gene3D" id="3.40.50.300">
    <property type="entry name" value="P-loop containing nucleotide triphosphate hydrolases"/>
    <property type="match status" value="1"/>
</dbReference>
<dbReference type="Pfam" id="PF00005">
    <property type="entry name" value="ABC_tran"/>
    <property type="match status" value="1"/>
</dbReference>
<dbReference type="GO" id="GO:0034040">
    <property type="term" value="F:ATPase-coupled lipid transmembrane transporter activity"/>
    <property type="evidence" value="ECO:0007669"/>
    <property type="project" value="TreeGrafter"/>
</dbReference>
<organism evidence="12 13">
    <name type="scientific">Amazonocrinis nigriterrae CENA67</name>
    <dbReference type="NCBI Taxonomy" id="2794033"/>
    <lineage>
        <taxon>Bacteria</taxon>
        <taxon>Bacillati</taxon>
        <taxon>Cyanobacteriota</taxon>
        <taxon>Cyanophyceae</taxon>
        <taxon>Nostocales</taxon>
        <taxon>Nostocaceae</taxon>
        <taxon>Amazonocrinis</taxon>
        <taxon>Amazonocrinis nigriterrae</taxon>
    </lineage>
</organism>
<keyword evidence="4" id="KW-0547">Nucleotide-binding</keyword>
<evidence type="ECO:0000256" key="7">
    <source>
        <dbReference type="ARBA" id="ARBA00023136"/>
    </source>
</evidence>
<dbReference type="EMBL" id="JAECZC010000062">
    <property type="protein sequence ID" value="MBH8565428.1"/>
    <property type="molecule type" value="Genomic_DNA"/>
</dbReference>
<evidence type="ECO:0000256" key="6">
    <source>
        <dbReference type="ARBA" id="ARBA00022989"/>
    </source>
</evidence>
<proteinExistence type="predicted"/>
<dbReference type="GO" id="GO:0005886">
    <property type="term" value="C:plasma membrane"/>
    <property type="evidence" value="ECO:0007669"/>
    <property type="project" value="UniProtKB-SubCell"/>
</dbReference>
<dbReference type="SMART" id="SM00382">
    <property type="entry name" value="AAA"/>
    <property type="match status" value="1"/>
</dbReference>
<evidence type="ECO:0000256" key="2">
    <source>
        <dbReference type="ARBA" id="ARBA00022448"/>
    </source>
</evidence>
<feature type="region of interest" description="Disordered" evidence="8">
    <location>
        <begin position="614"/>
        <end position="634"/>
    </location>
</feature>
<keyword evidence="3 9" id="KW-0812">Transmembrane</keyword>
<dbReference type="AlphaFoldDB" id="A0A8J7HXF3"/>
<feature type="transmembrane region" description="Helical" evidence="9">
    <location>
        <begin position="193"/>
        <end position="212"/>
    </location>
</feature>
<name>A0A8J7HXF3_9NOST</name>
<dbReference type="Pfam" id="PF00664">
    <property type="entry name" value="ABC_membrane"/>
    <property type="match status" value="1"/>
</dbReference>